<organism evidence="1 2">
    <name type="scientific">Photobacterium angustum (strain S14 / CCUG 15956)</name>
    <name type="common">Vibrio sp. (strain S14 / CCUG 15956)</name>
    <dbReference type="NCBI Taxonomy" id="314292"/>
    <lineage>
        <taxon>Bacteria</taxon>
        <taxon>Pseudomonadati</taxon>
        <taxon>Pseudomonadota</taxon>
        <taxon>Gammaproteobacteria</taxon>
        <taxon>Vibrionales</taxon>
        <taxon>Vibrionaceae</taxon>
        <taxon>Photobacterium</taxon>
    </lineage>
</organism>
<evidence type="ECO:0000313" key="1">
    <source>
        <dbReference type="EMBL" id="EAS62435.1"/>
    </source>
</evidence>
<proteinExistence type="predicted"/>
<dbReference type="HOGENOM" id="CLU_1097749_0_0_6"/>
<accession>Q1ZJT7</accession>
<evidence type="ECO:0008006" key="3">
    <source>
        <dbReference type="Google" id="ProtNLM"/>
    </source>
</evidence>
<sequence length="253" mass="28586">METALNLSIATSPVISTATNNSKSFIPKSAIVLHYNEAKDCTVPTLHSVKNGELDIGKEVSFNDLLDCFQSHHIAATDNTFNNNVALLSERILLDTSEHLVFYTKSQKRRLWQGMGEKLAYEFYYPATLFAINKPSRHLAVFALAYNRRPKITDRLYALPIPNIYESGSVCQGTAQLPMTLTSTNLAEIADSFFNGVKTHLNCDNTFRKKYNARNKQSGYEKWLKQHCDTKPKMSELECRGTLNTVLQRLLAK</sequence>
<dbReference type="InterPro" id="IPR032787">
    <property type="entry name" value="Prok-E2_D"/>
</dbReference>
<dbReference type="Proteomes" id="UP000001603">
    <property type="component" value="Unassembled WGS sequence"/>
</dbReference>
<gene>
    <name evidence="1" type="ORF">VAS14_00161</name>
</gene>
<name>Q1ZJT7_PHOAS</name>
<dbReference type="Pfam" id="PF14460">
    <property type="entry name" value="Prok-E2_D"/>
    <property type="match status" value="1"/>
</dbReference>
<protein>
    <recommendedName>
        <fullName evidence="3">PRTRC system protein B</fullName>
    </recommendedName>
</protein>
<comment type="caution">
    <text evidence="1">The sequence shown here is derived from an EMBL/GenBank/DDBJ whole genome shotgun (WGS) entry which is preliminary data.</text>
</comment>
<dbReference type="EMBL" id="AAOJ01000020">
    <property type="protein sequence ID" value="EAS62435.1"/>
    <property type="molecule type" value="Genomic_DNA"/>
</dbReference>
<dbReference type="AlphaFoldDB" id="Q1ZJT7"/>
<reference evidence="1 2" key="1">
    <citation type="journal article" date="2009" name="Proc. Natl. Acad. Sci. U.S.A.">
        <title>The genomic basis of trophic strategy in marine bacteria.</title>
        <authorList>
            <person name="Lauro F.M."/>
            <person name="McDougald D."/>
            <person name="Thomas T."/>
            <person name="Williams T.J."/>
            <person name="Egan S."/>
            <person name="Rice S."/>
            <person name="DeMaere M.Z."/>
            <person name="Ting L."/>
            <person name="Ertan H."/>
            <person name="Johnson J."/>
            <person name="Ferriera S."/>
            <person name="Lapidus A."/>
            <person name="Anderson I."/>
            <person name="Kyrpides N."/>
            <person name="Munk A.C."/>
            <person name="Detter C."/>
            <person name="Han C.S."/>
            <person name="Brown M.V."/>
            <person name="Robb F.T."/>
            <person name="Kjelleberg S."/>
            <person name="Cavicchioli R."/>
        </authorList>
    </citation>
    <scope>NUCLEOTIDE SEQUENCE [LARGE SCALE GENOMIC DNA]</scope>
    <source>
        <strain evidence="1 2">S14</strain>
    </source>
</reference>
<evidence type="ECO:0000313" key="2">
    <source>
        <dbReference type="Proteomes" id="UP000001603"/>
    </source>
</evidence>